<keyword evidence="1" id="KW-0812">Transmembrane</keyword>
<reference evidence="2 3" key="1">
    <citation type="submission" date="2019-04" db="EMBL/GenBank/DDBJ databases">
        <title>Genome of a novel bacterium Candidatus Jettenia ecosi reconstructed from metagenome of an anammox bioreactor.</title>
        <authorList>
            <person name="Mardanov A.V."/>
            <person name="Beletsky A.V."/>
            <person name="Ravin N.V."/>
            <person name="Botchkova E.A."/>
            <person name="Litti Y.V."/>
            <person name="Nozhevnikova A.N."/>
        </authorList>
    </citation>
    <scope>NUCLEOTIDE SEQUENCE [LARGE SCALE GENOMIC DNA]</scope>
    <source>
        <strain evidence="2">J2</strain>
    </source>
</reference>
<organism evidence="2 3">
    <name type="scientific">Candidatus Jettenia ecosi</name>
    <dbReference type="NCBI Taxonomy" id="2494326"/>
    <lineage>
        <taxon>Bacteria</taxon>
        <taxon>Pseudomonadati</taxon>
        <taxon>Planctomycetota</taxon>
        <taxon>Candidatus Brocadiia</taxon>
        <taxon>Candidatus Brocadiales</taxon>
        <taxon>Candidatus Brocadiaceae</taxon>
        <taxon>Candidatus Jettenia</taxon>
    </lineage>
</organism>
<accession>A0A533QF23</accession>
<keyword evidence="1" id="KW-0472">Membrane</keyword>
<name>A0A533QF23_9BACT</name>
<dbReference type="Proteomes" id="UP000319783">
    <property type="component" value="Unassembled WGS sequence"/>
</dbReference>
<feature type="transmembrane region" description="Helical" evidence="1">
    <location>
        <begin position="12"/>
        <end position="29"/>
    </location>
</feature>
<proteinExistence type="predicted"/>
<gene>
    <name evidence="2" type="ORF">JETT_0370</name>
</gene>
<evidence type="ECO:0000256" key="1">
    <source>
        <dbReference type="SAM" id="Phobius"/>
    </source>
</evidence>
<comment type="caution">
    <text evidence="2">The sequence shown here is derived from an EMBL/GenBank/DDBJ whole genome shotgun (WGS) entry which is preliminary data.</text>
</comment>
<dbReference type="EMBL" id="SULG01000004">
    <property type="protein sequence ID" value="TLD43365.1"/>
    <property type="molecule type" value="Genomic_DNA"/>
</dbReference>
<protein>
    <submittedName>
        <fullName evidence="2">Uncharacterized protein</fullName>
    </submittedName>
</protein>
<evidence type="ECO:0000313" key="2">
    <source>
        <dbReference type="EMBL" id="TLD43365.1"/>
    </source>
</evidence>
<evidence type="ECO:0000313" key="3">
    <source>
        <dbReference type="Proteomes" id="UP000319783"/>
    </source>
</evidence>
<dbReference type="AlphaFoldDB" id="A0A533QF23"/>
<sequence length="44" mass="5180">MPMLIIFRNDKIFYWYAWANVVALCKGIVPRIDCTSIFKPFLKG</sequence>
<keyword evidence="1" id="KW-1133">Transmembrane helix</keyword>